<dbReference type="InterPro" id="IPR016461">
    <property type="entry name" value="COMT-like"/>
</dbReference>
<keyword evidence="3" id="KW-0949">S-adenosyl-L-methionine</keyword>
<dbReference type="InterPro" id="IPR001077">
    <property type="entry name" value="COMT_C"/>
</dbReference>
<dbReference type="Pfam" id="PF08100">
    <property type="entry name" value="Dimerisation"/>
    <property type="match status" value="1"/>
</dbReference>
<evidence type="ECO:0000256" key="3">
    <source>
        <dbReference type="ARBA" id="ARBA00022691"/>
    </source>
</evidence>
<name>A0ABY4ML49_9ACTN</name>
<dbReference type="InterPro" id="IPR036388">
    <property type="entry name" value="WH-like_DNA-bd_sf"/>
</dbReference>
<evidence type="ECO:0000259" key="4">
    <source>
        <dbReference type="Pfam" id="PF00891"/>
    </source>
</evidence>
<dbReference type="SUPFAM" id="SSF53335">
    <property type="entry name" value="S-adenosyl-L-methionine-dependent methyltransferases"/>
    <property type="match status" value="1"/>
</dbReference>
<dbReference type="Proteomes" id="UP000830115">
    <property type="component" value="Chromosome"/>
</dbReference>
<dbReference type="Gene3D" id="1.10.10.10">
    <property type="entry name" value="Winged helix-like DNA-binding domain superfamily/Winged helix DNA-binding domain"/>
    <property type="match status" value="1"/>
</dbReference>
<sequence>MDLDLMQLSGMGWFSKTLEAAARLQVADELGDSTMTYQEIAERVGADADALQAILRSLSALGVFAHLGDGKFANSPLSHRLRDDHPQSMRHYVILAAGLYTDTFGNVLHTARTGGSAFRALHGTNIYGYLEKHPEDADLYDNAMEDLTRPVSAELARTYDFSAVRSVIDLGGGRGALLKGLLLAHPHLTGIVGERADTCARAAADLRRIGSTDLLERLSYVETDILSKVPGGYDLYTLKNVLHNWNPESSVRILRNIRAALTGTAEQPGGRAPRLLVIEPLIEQEADWMRALFQMTVSQDGTEGRTEEGQIAQLEEAGLTVERVIRLATGHSVFESLPTTSER</sequence>
<dbReference type="PANTHER" id="PTHR43712">
    <property type="entry name" value="PUTATIVE (AFU_ORTHOLOGUE AFUA_4G14580)-RELATED"/>
    <property type="match status" value="1"/>
</dbReference>
<accession>A0ABY4ML49</accession>
<feature type="domain" description="O-methyltransferase dimerisation" evidence="5">
    <location>
        <begin position="6"/>
        <end position="81"/>
    </location>
</feature>
<dbReference type="EMBL" id="CP086322">
    <property type="protein sequence ID" value="UQA97424.1"/>
    <property type="molecule type" value="Genomic_DNA"/>
</dbReference>
<dbReference type="Gene3D" id="1.10.287.1350">
    <property type="match status" value="1"/>
</dbReference>
<dbReference type="SUPFAM" id="SSF46785">
    <property type="entry name" value="Winged helix' DNA-binding domain"/>
    <property type="match status" value="1"/>
</dbReference>
<evidence type="ECO:0000313" key="6">
    <source>
        <dbReference type="EMBL" id="UQA97424.1"/>
    </source>
</evidence>
<dbReference type="InterPro" id="IPR036390">
    <property type="entry name" value="WH_DNA-bd_sf"/>
</dbReference>
<organism evidence="6 7">
    <name type="scientific">Streptomyces halobius</name>
    <dbReference type="NCBI Taxonomy" id="2879846"/>
    <lineage>
        <taxon>Bacteria</taxon>
        <taxon>Bacillati</taxon>
        <taxon>Actinomycetota</taxon>
        <taxon>Actinomycetes</taxon>
        <taxon>Kitasatosporales</taxon>
        <taxon>Streptomycetaceae</taxon>
        <taxon>Streptomyces</taxon>
    </lineage>
</organism>
<gene>
    <name evidence="6" type="ORF">K9S39_41165</name>
</gene>
<dbReference type="InterPro" id="IPR012967">
    <property type="entry name" value="COMT_dimerisation"/>
</dbReference>
<dbReference type="Pfam" id="PF00891">
    <property type="entry name" value="Methyltransf_2"/>
    <property type="match status" value="1"/>
</dbReference>
<dbReference type="PANTHER" id="PTHR43712:SF2">
    <property type="entry name" value="O-METHYLTRANSFERASE CICE"/>
    <property type="match status" value="1"/>
</dbReference>
<evidence type="ECO:0000313" key="7">
    <source>
        <dbReference type="Proteomes" id="UP000830115"/>
    </source>
</evidence>
<dbReference type="InterPro" id="IPR029063">
    <property type="entry name" value="SAM-dependent_MTases_sf"/>
</dbReference>
<evidence type="ECO:0000259" key="5">
    <source>
        <dbReference type="Pfam" id="PF08100"/>
    </source>
</evidence>
<keyword evidence="7" id="KW-1185">Reference proteome</keyword>
<dbReference type="RefSeq" id="WP_248868365.1">
    <property type="nucleotide sequence ID" value="NZ_CP086322.1"/>
</dbReference>
<proteinExistence type="predicted"/>
<keyword evidence="2" id="KW-0808">Transferase</keyword>
<protein>
    <submittedName>
        <fullName evidence="6">Acetylserotonin O-methyltransferase</fullName>
    </submittedName>
</protein>
<keyword evidence="1" id="KW-0489">Methyltransferase</keyword>
<evidence type="ECO:0000256" key="1">
    <source>
        <dbReference type="ARBA" id="ARBA00022603"/>
    </source>
</evidence>
<evidence type="ECO:0000256" key="2">
    <source>
        <dbReference type="ARBA" id="ARBA00022679"/>
    </source>
</evidence>
<feature type="domain" description="O-methyltransferase C-terminal" evidence="4">
    <location>
        <begin position="114"/>
        <end position="308"/>
    </location>
</feature>
<reference evidence="6" key="1">
    <citation type="submission" date="2021-10" db="EMBL/GenBank/DDBJ databases">
        <title>Streptomyces nigrumlapis sp.nov.,an antimicrobial producing actinobacterium isolated from Black Gobi rocks.</title>
        <authorList>
            <person name="Wen Y."/>
            <person name="Zhang W."/>
            <person name="Liu X.G."/>
        </authorList>
    </citation>
    <scope>NUCLEOTIDE SEQUENCE</scope>
    <source>
        <strain evidence="6">ST13-2-2</strain>
    </source>
</reference>
<dbReference type="PIRSF" id="PIRSF005739">
    <property type="entry name" value="O-mtase"/>
    <property type="match status" value="1"/>
</dbReference>
<dbReference type="PROSITE" id="PS51683">
    <property type="entry name" value="SAM_OMT_II"/>
    <property type="match status" value="1"/>
</dbReference>
<dbReference type="Gene3D" id="3.40.50.150">
    <property type="entry name" value="Vaccinia Virus protein VP39"/>
    <property type="match status" value="1"/>
</dbReference>